<evidence type="ECO:0000313" key="1">
    <source>
        <dbReference type="EMBL" id="KAG1795444.1"/>
    </source>
</evidence>
<evidence type="ECO:0000313" key="2">
    <source>
        <dbReference type="Proteomes" id="UP000719766"/>
    </source>
</evidence>
<comment type="caution">
    <text evidence="1">The sequence shown here is derived from an EMBL/GenBank/DDBJ whole genome shotgun (WGS) entry which is preliminary data.</text>
</comment>
<dbReference type="Proteomes" id="UP000719766">
    <property type="component" value="Unassembled WGS sequence"/>
</dbReference>
<dbReference type="AlphaFoldDB" id="A0A9P7AS75"/>
<dbReference type="GeneID" id="64593802"/>
<proteinExistence type="predicted"/>
<dbReference type="RefSeq" id="XP_041161317.1">
    <property type="nucleotide sequence ID" value="XM_041300038.1"/>
</dbReference>
<protein>
    <submittedName>
        <fullName evidence="1">Uncharacterized protein</fullName>
    </submittedName>
</protein>
<reference evidence="1" key="1">
    <citation type="journal article" date="2020" name="New Phytol.">
        <title>Comparative genomics reveals dynamic genome evolution in host specialist ectomycorrhizal fungi.</title>
        <authorList>
            <person name="Lofgren L.A."/>
            <person name="Nguyen N.H."/>
            <person name="Vilgalys R."/>
            <person name="Ruytinx J."/>
            <person name="Liao H.L."/>
            <person name="Branco S."/>
            <person name="Kuo A."/>
            <person name="LaButti K."/>
            <person name="Lipzen A."/>
            <person name="Andreopoulos W."/>
            <person name="Pangilinan J."/>
            <person name="Riley R."/>
            <person name="Hundley H."/>
            <person name="Na H."/>
            <person name="Barry K."/>
            <person name="Grigoriev I.V."/>
            <person name="Stajich J.E."/>
            <person name="Kennedy P.G."/>
        </authorList>
    </citation>
    <scope>NUCLEOTIDE SEQUENCE</scope>
    <source>
        <strain evidence="1">S12</strain>
    </source>
</reference>
<gene>
    <name evidence="1" type="ORF">HD556DRAFT_1307595</name>
</gene>
<keyword evidence="2" id="KW-1185">Reference proteome</keyword>
<dbReference type="EMBL" id="JABBWE010000022">
    <property type="protein sequence ID" value="KAG1795444.1"/>
    <property type="molecule type" value="Genomic_DNA"/>
</dbReference>
<name>A0A9P7AS75_9AGAM</name>
<accession>A0A9P7AS75</accession>
<dbReference type="OrthoDB" id="2689915at2759"/>
<organism evidence="1 2">
    <name type="scientific">Suillus plorans</name>
    <dbReference type="NCBI Taxonomy" id="116603"/>
    <lineage>
        <taxon>Eukaryota</taxon>
        <taxon>Fungi</taxon>
        <taxon>Dikarya</taxon>
        <taxon>Basidiomycota</taxon>
        <taxon>Agaricomycotina</taxon>
        <taxon>Agaricomycetes</taxon>
        <taxon>Agaricomycetidae</taxon>
        <taxon>Boletales</taxon>
        <taxon>Suillineae</taxon>
        <taxon>Suillaceae</taxon>
        <taxon>Suillus</taxon>
    </lineage>
</organism>
<sequence>MWKKNTGVAIPKIEWTADVIWQLLAQIELPENRVILLGKRKKGERTSGDSKVTVYQRMGSTIFLQLHSLNAVAIGECIKWKYEHHDHAQNKFVGKRPPKASSLSQGSIEKARLHISKIPKKWILDETLIDMQRASLEAISARAAADMCLQERQMLLKEFTAGIWDVDEYCAKLHSLTRNSNWGDFE</sequence>